<evidence type="ECO:0000256" key="1">
    <source>
        <dbReference type="SAM" id="MobiDB-lite"/>
    </source>
</evidence>
<dbReference type="EMBL" id="JAQGDS010000013">
    <property type="protein sequence ID" value="KAJ6256406.1"/>
    <property type="molecule type" value="Genomic_DNA"/>
</dbReference>
<evidence type="ECO:0000313" key="3">
    <source>
        <dbReference type="Proteomes" id="UP001221413"/>
    </source>
</evidence>
<dbReference type="Proteomes" id="UP001221413">
    <property type="component" value="Unassembled WGS sequence"/>
</dbReference>
<feature type="region of interest" description="Disordered" evidence="1">
    <location>
        <begin position="23"/>
        <end position="76"/>
    </location>
</feature>
<sequence>MLSNISNALYDAVVTVAVRQHQNELKQAQPKPQAASAASMTSSHEKSTQNVRTDDNATLAGSRKSTSSSLEEKGRT</sequence>
<organism evidence="2 3">
    <name type="scientific">Drechslerella dactyloides</name>
    <name type="common">Nematode-trapping fungus</name>
    <name type="synonym">Arthrobotrys dactyloides</name>
    <dbReference type="NCBI Taxonomy" id="74499"/>
    <lineage>
        <taxon>Eukaryota</taxon>
        <taxon>Fungi</taxon>
        <taxon>Dikarya</taxon>
        <taxon>Ascomycota</taxon>
        <taxon>Pezizomycotina</taxon>
        <taxon>Orbiliomycetes</taxon>
        <taxon>Orbiliales</taxon>
        <taxon>Orbiliaceae</taxon>
        <taxon>Drechslerella</taxon>
    </lineage>
</organism>
<name>A0AAD6NER4_DREDA</name>
<dbReference type="AlphaFoldDB" id="A0AAD6NER4"/>
<proteinExistence type="predicted"/>
<comment type="caution">
    <text evidence="2">The sequence shown here is derived from an EMBL/GenBank/DDBJ whole genome shotgun (WGS) entry which is preliminary data.</text>
</comment>
<reference evidence="2" key="1">
    <citation type="submission" date="2023-01" db="EMBL/GenBank/DDBJ databases">
        <title>The chitinases involved in constricting ring structure development in the nematode-trapping fungus Drechslerella dactyloides.</title>
        <authorList>
            <person name="Wang R."/>
            <person name="Zhang L."/>
            <person name="Tang P."/>
            <person name="Li S."/>
            <person name="Liang L."/>
        </authorList>
    </citation>
    <scope>NUCLEOTIDE SEQUENCE</scope>
    <source>
        <strain evidence="2">YMF1.00031</strain>
    </source>
</reference>
<protein>
    <submittedName>
        <fullName evidence="2">Uncharacterized protein</fullName>
    </submittedName>
</protein>
<feature type="compositionally biased region" description="Low complexity" evidence="1">
    <location>
        <begin position="26"/>
        <end position="39"/>
    </location>
</feature>
<feature type="compositionally biased region" description="Basic and acidic residues" evidence="1">
    <location>
        <begin position="43"/>
        <end position="55"/>
    </location>
</feature>
<accession>A0AAD6NER4</accession>
<keyword evidence="3" id="KW-1185">Reference proteome</keyword>
<gene>
    <name evidence="2" type="ORF">Dda_8906</name>
</gene>
<evidence type="ECO:0000313" key="2">
    <source>
        <dbReference type="EMBL" id="KAJ6256406.1"/>
    </source>
</evidence>